<evidence type="ECO:0000313" key="2">
    <source>
        <dbReference type="EMBL" id="MFC3938380.1"/>
    </source>
</evidence>
<keyword evidence="3" id="KW-1185">Reference proteome</keyword>
<accession>A0ABV8DK51</accession>
<evidence type="ECO:0000313" key="3">
    <source>
        <dbReference type="Proteomes" id="UP001595693"/>
    </source>
</evidence>
<evidence type="ECO:0000256" key="1">
    <source>
        <dbReference type="SAM" id="Coils"/>
    </source>
</evidence>
<keyword evidence="1" id="KW-0175">Coiled coil</keyword>
<protein>
    <submittedName>
        <fullName evidence="2">Uncharacterized protein</fullName>
    </submittedName>
</protein>
<dbReference type="Proteomes" id="UP001595693">
    <property type="component" value="Unassembled WGS sequence"/>
</dbReference>
<comment type="caution">
    <text evidence="2">The sequence shown here is derived from an EMBL/GenBank/DDBJ whole genome shotgun (WGS) entry which is preliminary data.</text>
</comment>
<feature type="coiled-coil region" evidence="1">
    <location>
        <begin position="8"/>
        <end position="78"/>
    </location>
</feature>
<gene>
    <name evidence="2" type="ORF">ACFOW3_27540</name>
</gene>
<sequence>MNPFTKDIEALQREYTKCSSEMREWKTKLDWFDNFKPAPKKSNVQRLERELLEVTFRLRQAQQASAALDSSKKQLELEVAIGIDPRSWFSSERAVAKRKLADVQQKSAAQLSMIADIHTEITAVKAQVLEEAEAERRNQEEISRARAFDPLLAQSAIAAMQSILDRIEPQLANLRQRSNDLDKVLLEPLKSLRHKEAQRTMFLKNISRAEAFETALTRAASPREKAQIHARCEETFGVGKPASVLRQNRAELRRVDDAISKLQTRIDGLAKFASWDIRSIIIDANNLCYEGNSFLGLLALKALVPVLAQKYAVTLVFDATIRRKLGMSDRDIGGVFLGARVHIVASMRKADETVLSAAEDDNHSFVLSNDRFADYPEKLAVKEGRILRHEIVSPVIYIHELQIDAKFGCESLAQGGSA</sequence>
<name>A0ABV8DK51_9BURK</name>
<proteinExistence type="predicted"/>
<dbReference type="EMBL" id="JBHSAJ010000179">
    <property type="protein sequence ID" value="MFC3938380.1"/>
    <property type="molecule type" value="Genomic_DNA"/>
</dbReference>
<organism evidence="2 3">
    <name type="scientific">Acidovorax facilis</name>
    <dbReference type="NCBI Taxonomy" id="12917"/>
    <lineage>
        <taxon>Bacteria</taxon>
        <taxon>Pseudomonadati</taxon>
        <taxon>Pseudomonadota</taxon>
        <taxon>Betaproteobacteria</taxon>
        <taxon>Burkholderiales</taxon>
        <taxon>Comamonadaceae</taxon>
        <taxon>Acidovorax</taxon>
    </lineage>
</organism>
<dbReference type="RefSeq" id="WP_156358855.1">
    <property type="nucleotide sequence ID" value="NZ_JAMXAX010000039.1"/>
</dbReference>
<reference evidence="3" key="1">
    <citation type="journal article" date="2019" name="Int. J. Syst. Evol. Microbiol.">
        <title>The Global Catalogue of Microorganisms (GCM) 10K type strain sequencing project: providing services to taxonomists for standard genome sequencing and annotation.</title>
        <authorList>
            <consortium name="The Broad Institute Genomics Platform"/>
            <consortium name="The Broad Institute Genome Sequencing Center for Infectious Disease"/>
            <person name="Wu L."/>
            <person name="Ma J."/>
        </authorList>
    </citation>
    <scope>NUCLEOTIDE SEQUENCE [LARGE SCALE GENOMIC DNA]</scope>
    <source>
        <strain evidence="3">CCUG 2113</strain>
    </source>
</reference>